<keyword evidence="4 6" id="KW-1133">Transmembrane helix</keyword>
<dbReference type="InterPro" id="IPR004307">
    <property type="entry name" value="TspO_MBR"/>
</dbReference>
<name>A0A0M2NDS9_9FIRM</name>
<evidence type="ECO:0000256" key="4">
    <source>
        <dbReference type="ARBA" id="ARBA00022989"/>
    </source>
</evidence>
<feature type="transmembrane region" description="Helical" evidence="6">
    <location>
        <begin position="136"/>
        <end position="155"/>
    </location>
</feature>
<dbReference type="Pfam" id="PF03073">
    <property type="entry name" value="TspO_MBR"/>
    <property type="match status" value="1"/>
</dbReference>
<feature type="transmembrane region" description="Helical" evidence="6">
    <location>
        <begin position="6"/>
        <end position="25"/>
    </location>
</feature>
<dbReference type="STRING" id="270498.CHK_1794"/>
<evidence type="ECO:0000313" key="8">
    <source>
        <dbReference type="Proteomes" id="UP000034076"/>
    </source>
</evidence>
<evidence type="ECO:0000256" key="1">
    <source>
        <dbReference type="ARBA" id="ARBA00004141"/>
    </source>
</evidence>
<comment type="similarity">
    <text evidence="2">Belongs to the TspO/BZRP family.</text>
</comment>
<evidence type="ECO:0000256" key="2">
    <source>
        <dbReference type="ARBA" id="ARBA00007524"/>
    </source>
</evidence>
<keyword evidence="8" id="KW-1185">Reference proteome</keyword>
<gene>
    <name evidence="7" type="ORF">CHK_1794</name>
</gene>
<dbReference type="GO" id="GO:0033013">
    <property type="term" value="P:tetrapyrrole metabolic process"/>
    <property type="evidence" value="ECO:0007669"/>
    <property type="project" value="UniProtKB-ARBA"/>
</dbReference>
<keyword evidence="5 6" id="KW-0472">Membrane</keyword>
<comment type="subcellular location">
    <subcellularLocation>
        <location evidence="1">Membrane</location>
        <topology evidence="1">Multi-pass membrane protein</topology>
    </subcellularLocation>
</comment>
<dbReference type="CDD" id="cd15904">
    <property type="entry name" value="TSPO_MBR"/>
    <property type="match status" value="1"/>
</dbReference>
<dbReference type="AlphaFoldDB" id="A0A0M2NDS9"/>
<feature type="transmembrane region" description="Helical" evidence="6">
    <location>
        <begin position="72"/>
        <end position="91"/>
    </location>
</feature>
<dbReference type="PIRSF" id="PIRSF005859">
    <property type="entry name" value="PBR"/>
    <property type="match status" value="1"/>
</dbReference>
<dbReference type="RefSeq" id="WP_046443661.1">
    <property type="nucleotide sequence ID" value="NZ_LAYJ01000102.1"/>
</dbReference>
<dbReference type="EMBL" id="LAYJ01000102">
    <property type="protein sequence ID" value="KKI50679.1"/>
    <property type="molecule type" value="Genomic_DNA"/>
</dbReference>
<keyword evidence="3 6" id="KW-0812">Transmembrane</keyword>
<evidence type="ECO:0000256" key="6">
    <source>
        <dbReference type="SAM" id="Phobius"/>
    </source>
</evidence>
<dbReference type="InterPro" id="IPR038330">
    <property type="entry name" value="TspO/MBR-related_sf"/>
</dbReference>
<evidence type="ECO:0000256" key="3">
    <source>
        <dbReference type="ARBA" id="ARBA00022692"/>
    </source>
</evidence>
<proteinExistence type="inferred from homology"/>
<protein>
    <submittedName>
        <fullName evidence="7">Tryptophan-rich sensory protein</fullName>
    </submittedName>
</protein>
<dbReference type="GO" id="GO:0016020">
    <property type="term" value="C:membrane"/>
    <property type="evidence" value="ECO:0007669"/>
    <property type="project" value="UniProtKB-SubCell"/>
</dbReference>
<dbReference type="OrthoDB" id="9795496at2"/>
<reference evidence="7 8" key="1">
    <citation type="submission" date="2015-04" db="EMBL/GenBank/DDBJ databases">
        <title>Draft genome sequence of bacteremic isolate Catabacter hongkongensis type strain HKU16T.</title>
        <authorList>
            <person name="Lau S.K."/>
            <person name="Teng J.L."/>
            <person name="Huang Y."/>
            <person name="Curreem S.O."/>
            <person name="Tsui S.K."/>
            <person name="Woo P.C."/>
        </authorList>
    </citation>
    <scope>NUCLEOTIDE SEQUENCE [LARGE SCALE GENOMIC DNA]</scope>
    <source>
        <strain evidence="7 8">HKU16</strain>
    </source>
</reference>
<dbReference type="PANTHER" id="PTHR10057">
    <property type="entry name" value="PERIPHERAL-TYPE BENZODIAZEPINE RECEPTOR"/>
    <property type="match status" value="1"/>
</dbReference>
<feature type="transmembrane region" description="Helical" evidence="6">
    <location>
        <begin position="45"/>
        <end position="66"/>
    </location>
</feature>
<dbReference type="Gene3D" id="1.20.1260.100">
    <property type="entry name" value="TspO/MBR protein"/>
    <property type="match status" value="1"/>
</dbReference>
<comment type="caution">
    <text evidence="7">The sequence shown here is derived from an EMBL/GenBank/DDBJ whole genome shotgun (WGS) entry which is preliminary data.</text>
</comment>
<feature type="transmembrane region" description="Helical" evidence="6">
    <location>
        <begin position="103"/>
        <end position="124"/>
    </location>
</feature>
<dbReference type="Proteomes" id="UP000034076">
    <property type="component" value="Unassembled WGS sequence"/>
</dbReference>
<organism evidence="7 8">
    <name type="scientific">Christensenella hongkongensis</name>
    <dbReference type="NCBI Taxonomy" id="270498"/>
    <lineage>
        <taxon>Bacteria</taxon>
        <taxon>Bacillati</taxon>
        <taxon>Bacillota</taxon>
        <taxon>Clostridia</taxon>
        <taxon>Christensenellales</taxon>
        <taxon>Christensenellaceae</taxon>
        <taxon>Christensenella</taxon>
    </lineage>
</organism>
<dbReference type="FunFam" id="1.20.1260.100:FF:000001">
    <property type="entry name" value="translocator protein 2"/>
    <property type="match status" value="1"/>
</dbReference>
<sequence length="160" mass="17728">MSDVIMVIVFIAVPLVVGMLSARAAGNSKKKYEAFRQPPLSPPGFLFPIVWTILYVLMGISSYLAYKGAALAGASVAVILTPYIIQLALNFTWSIIFFRNRGYLAGSVWLLALIGSIIWMMAAFYPYSLLATMLQIPYLCWCLFATFLSFGVAKLNKKHT</sequence>
<evidence type="ECO:0000313" key="7">
    <source>
        <dbReference type="EMBL" id="KKI50679.1"/>
    </source>
</evidence>
<evidence type="ECO:0000256" key="5">
    <source>
        <dbReference type="ARBA" id="ARBA00023136"/>
    </source>
</evidence>
<dbReference type="PANTHER" id="PTHR10057:SF0">
    <property type="entry name" value="TRANSLOCATOR PROTEIN"/>
    <property type="match status" value="1"/>
</dbReference>
<accession>A0A0M2NDS9</accession>